<protein>
    <submittedName>
        <fullName evidence="1">Uncharacterized protein</fullName>
    </submittedName>
</protein>
<evidence type="ECO:0000313" key="2">
    <source>
        <dbReference type="Proteomes" id="UP000704712"/>
    </source>
</evidence>
<name>A0A8S9V584_PHYIN</name>
<sequence>MRLMMSSADEVGLCGSRGSIGVCNPGSRTVGRRQTPKVSFCGSHTTTPSRLDIQFKRNLFAAATEVNAGY</sequence>
<dbReference type="Proteomes" id="UP000704712">
    <property type="component" value="Unassembled WGS sequence"/>
</dbReference>
<reference evidence="1" key="1">
    <citation type="submission" date="2020-03" db="EMBL/GenBank/DDBJ databases">
        <title>Hybrid Assembly of Korean Phytophthora infestans isolates.</title>
        <authorList>
            <person name="Prokchorchik M."/>
            <person name="Lee Y."/>
            <person name="Seo J."/>
            <person name="Cho J.-H."/>
            <person name="Park Y.-E."/>
            <person name="Jang D.-C."/>
            <person name="Im J.-S."/>
            <person name="Choi J.-G."/>
            <person name="Park H.-J."/>
            <person name="Lee G.-B."/>
            <person name="Lee Y.-G."/>
            <person name="Hong S.-Y."/>
            <person name="Cho K."/>
            <person name="Sohn K.H."/>
        </authorList>
    </citation>
    <scope>NUCLEOTIDE SEQUENCE</scope>
    <source>
        <strain evidence="1">KR_2_A2</strain>
    </source>
</reference>
<accession>A0A8S9V584</accession>
<dbReference type="EMBL" id="JAACNO010000349">
    <property type="protein sequence ID" value="KAF4148130.1"/>
    <property type="molecule type" value="Genomic_DNA"/>
</dbReference>
<comment type="caution">
    <text evidence="1">The sequence shown here is derived from an EMBL/GenBank/DDBJ whole genome shotgun (WGS) entry which is preliminary data.</text>
</comment>
<organism evidence="1 2">
    <name type="scientific">Phytophthora infestans</name>
    <name type="common">Potato late blight agent</name>
    <name type="synonym">Botrytis infestans</name>
    <dbReference type="NCBI Taxonomy" id="4787"/>
    <lineage>
        <taxon>Eukaryota</taxon>
        <taxon>Sar</taxon>
        <taxon>Stramenopiles</taxon>
        <taxon>Oomycota</taxon>
        <taxon>Peronosporomycetes</taxon>
        <taxon>Peronosporales</taxon>
        <taxon>Peronosporaceae</taxon>
        <taxon>Phytophthora</taxon>
    </lineage>
</organism>
<evidence type="ECO:0000313" key="1">
    <source>
        <dbReference type="EMBL" id="KAF4148130.1"/>
    </source>
</evidence>
<dbReference type="AlphaFoldDB" id="A0A8S9V584"/>
<proteinExistence type="predicted"/>
<gene>
    <name evidence="1" type="ORF">GN958_ATG02678</name>
</gene>